<gene>
    <name evidence="2" type="ordered locus">Btus_1036</name>
</gene>
<name>D5WWS3_KYRT2</name>
<organism evidence="2 3">
    <name type="scientific">Kyrpidia tusciae (strain DSM 2912 / NBRC 15312 / T2)</name>
    <name type="common">Bacillus tusciae</name>
    <dbReference type="NCBI Taxonomy" id="562970"/>
    <lineage>
        <taxon>Bacteria</taxon>
        <taxon>Bacillati</taxon>
        <taxon>Bacillota</taxon>
        <taxon>Bacilli</taxon>
        <taxon>Bacillales</taxon>
        <taxon>Alicyclobacillaceae</taxon>
        <taxon>Kyrpidia</taxon>
    </lineage>
</organism>
<dbReference type="RefSeq" id="WP_013075065.1">
    <property type="nucleotide sequence ID" value="NC_014098.1"/>
</dbReference>
<sequence>MRKWMLSLGLSAALSLGSVVPVFAADSTPAPAPTSGLGNLLGAIGSLLGSSNVDAQSAVCVQVGDAVVTAKAVNSVNQPGLTGLVSGGILGGTAGTSASASYAGYSASTSASGSWGLASSTQALGNLLSGLGSALGGGQ</sequence>
<evidence type="ECO:0008006" key="4">
    <source>
        <dbReference type="Google" id="ProtNLM"/>
    </source>
</evidence>
<reference evidence="2 3" key="1">
    <citation type="journal article" date="2011" name="Stand. Genomic Sci.">
        <title>Complete genome sequence of the thermophilic, hydrogen-oxidizing Bacillus tusciae type strain (T2) and reclassification in the new genus, Kyrpidia gen. nov. as Kyrpidia tusciae comb. nov. and emendation of the family Alicyclobacillaceae da Costa and Rainey, 2010.</title>
        <authorList>
            <person name="Klenk H.P."/>
            <person name="Lapidus A."/>
            <person name="Chertkov O."/>
            <person name="Copeland A."/>
            <person name="Del Rio T.G."/>
            <person name="Nolan M."/>
            <person name="Lucas S."/>
            <person name="Chen F."/>
            <person name="Tice H."/>
            <person name="Cheng J.F."/>
            <person name="Han C."/>
            <person name="Bruce D."/>
            <person name="Goodwin L."/>
            <person name="Pitluck S."/>
            <person name="Pati A."/>
            <person name="Ivanova N."/>
            <person name="Mavromatis K."/>
            <person name="Daum C."/>
            <person name="Chen A."/>
            <person name="Palaniappan K."/>
            <person name="Chang Y.J."/>
            <person name="Land M."/>
            <person name="Hauser L."/>
            <person name="Jeffries C.D."/>
            <person name="Detter J.C."/>
            <person name="Rohde M."/>
            <person name="Abt B."/>
            <person name="Pukall R."/>
            <person name="Goker M."/>
            <person name="Bristow J."/>
            <person name="Markowitz V."/>
            <person name="Hugenholtz P."/>
            <person name="Eisen J.A."/>
        </authorList>
    </citation>
    <scope>NUCLEOTIDE SEQUENCE [LARGE SCALE GENOMIC DNA]</scope>
    <source>
        <strain evidence="2 3">DSM 2912</strain>
    </source>
</reference>
<protein>
    <recommendedName>
        <fullName evidence="4">Secreted protein</fullName>
    </recommendedName>
</protein>
<feature type="chain" id="PRO_5003079608" description="Secreted protein" evidence="1">
    <location>
        <begin position="25"/>
        <end position="139"/>
    </location>
</feature>
<evidence type="ECO:0000313" key="2">
    <source>
        <dbReference type="EMBL" id="ADG05774.1"/>
    </source>
</evidence>
<evidence type="ECO:0000313" key="3">
    <source>
        <dbReference type="Proteomes" id="UP000002368"/>
    </source>
</evidence>
<dbReference type="Proteomes" id="UP000002368">
    <property type="component" value="Chromosome"/>
</dbReference>
<keyword evidence="1" id="KW-0732">Signal</keyword>
<dbReference type="KEGG" id="bts:Btus_1036"/>
<dbReference type="eggNOG" id="ENOG5034236">
    <property type="taxonomic scope" value="Bacteria"/>
</dbReference>
<dbReference type="HOGENOM" id="CLU_153151_0_0_9"/>
<proteinExistence type="predicted"/>
<keyword evidence="3" id="KW-1185">Reference proteome</keyword>
<feature type="signal peptide" evidence="1">
    <location>
        <begin position="1"/>
        <end position="24"/>
    </location>
</feature>
<dbReference type="AlphaFoldDB" id="D5WWS3"/>
<accession>D5WWS3</accession>
<dbReference type="EMBL" id="CP002017">
    <property type="protein sequence ID" value="ADG05774.1"/>
    <property type="molecule type" value="Genomic_DNA"/>
</dbReference>
<evidence type="ECO:0000256" key="1">
    <source>
        <dbReference type="SAM" id="SignalP"/>
    </source>
</evidence>